<dbReference type="SUPFAM" id="SSF52833">
    <property type="entry name" value="Thioredoxin-like"/>
    <property type="match status" value="1"/>
</dbReference>
<evidence type="ECO:0000256" key="6">
    <source>
        <dbReference type="ARBA" id="ARBA00023116"/>
    </source>
</evidence>
<evidence type="ECO:0000256" key="7">
    <source>
        <dbReference type="ARBA" id="ARBA00025523"/>
    </source>
</evidence>
<feature type="domain" description="Glutaredoxin" evidence="8">
    <location>
        <begin position="22"/>
        <end position="78"/>
    </location>
</feature>
<evidence type="ECO:0000256" key="5">
    <source>
        <dbReference type="ARBA" id="ARBA00023004"/>
    </source>
</evidence>
<dbReference type="GO" id="GO:0009263">
    <property type="term" value="P:deoxyribonucleotide biosynthetic process"/>
    <property type="evidence" value="ECO:0007669"/>
    <property type="project" value="UniProtKB-KW"/>
</dbReference>
<keyword evidence="4" id="KW-0560">Oxidoreductase</keyword>
<dbReference type="InterPro" id="IPR002109">
    <property type="entry name" value="Glutaredoxin"/>
</dbReference>
<name>A9YW71_9PHYC</name>
<evidence type="ECO:0000256" key="2">
    <source>
        <dbReference type="ARBA" id="ARBA00009303"/>
    </source>
</evidence>
<accession>A9YW71</accession>
<dbReference type="Gene3D" id="3.40.30.10">
    <property type="entry name" value="Glutaredoxin"/>
    <property type="match status" value="1"/>
</dbReference>
<gene>
    <name evidence="9" type="ORF">OtV5_157c</name>
</gene>
<dbReference type="EC" id="1.17.4.1" evidence="3"/>
<dbReference type="UniPathway" id="UPA00326"/>
<keyword evidence="6" id="KW-0215">Deoxyribonucleotide synthesis</keyword>
<dbReference type="EMBL" id="EU304328">
    <property type="protein sequence ID" value="ABY27954.2"/>
    <property type="molecule type" value="Genomic_DNA"/>
</dbReference>
<dbReference type="GeneID" id="5845800"/>
<dbReference type="OrthoDB" id="4477at10239"/>
<evidence type="ECO:0000256" key="3">
    <source>
        <dbReference type="ARBA" id="ARBA00012274"/>
    </source>
</evidence>
<dbReference type="Gene3D" id="1.10.620.20">
    <property type="entry name" value="Ribonucleotide Reductase, subunit A"/>
    <property type="match status" value="1"/>
</dbReference>
<dbReference type="InterPro" id="IPR036249">
    <property type="entry name" value="Thioredoxin-like_sf"/>
</dbReference>
<dbReference type="GO" id="GO:0004748">
    <property type="term" value="F:ribonucleoside-diphosphate reductase activity, thioredoxin disulfide as acceptor"/>
    <property type="evidence" value="ECO:0007669"/>
    <property type="project" value="UniProtKB-EC"/>
</dbReference>
<dbReference type="InterPro" id="IPR000358">
    <property type="entry name" value="RNR_small_fam"/>
</dbReference>
<proteinExistence type="inferred from homology"/>
<comment type="function">
    <text evidence="7">Ribonucleoside-diphosphate reductase holoenzyme provides the precursors necessary for viral DNA synthesis. Allows virus growth in non-dividing cells. Catalyzes the biosynthesis of deoxyribonucleotides from the corresponding ribonucleotides.</text>
</comment>
<evidence type="ECO:0000256" key="1">
    <source>
        <dbReference type="ARBA" id="ARBA00001962"/>
    </source>
</evidence>
<dbReference type="PROSITE" id="PS51354">
    <property type="entry name" value="GLUTAREDOXIN_2"/>
    <property type="match status" value="1"/>
</dbReference>
<evidence type="ECO:0000259" key="8">
    <source>
        <dbReference type="Pfam" id="PF00462"/>
    </source>
</evidence>
<evidence type="ECO:0000313" key="10">
    <source>
        <dbReference type="Proteomes" id="UP000203890"/>
    </source>
</evidence>
<keyword evidence="10" id="KW-1185">Reference proteome</keyword>
<evidence type="ECO:0000313" key="9">
    <source>
        <dbReference type="EMBL" id="ABY27954.2"/>
    </source>
</evidence>
<dbReference type="CDD" id="cd01049">
    <property type="entry name" value="RNRR2"/>
    <property type="match status" value="1"/>
</dbReference>
<dbReference type="Pfam" id="PF00462">
    <property type="entry name" value="Glutaredoxin"/>
    <property type="match status" value="1"/>
</dbReference>
<dbReference type="RefSeq" id="YP_001648250.2">
    <property type="nucleotide sequence ID" value="NC_010191.2"/>
</dbReference>
<dbReference type="PANTHER" id="PTHR23409">
    <property type="entry name" value="RIBONUCLEOSIDE-DIPHOSPHATE REDUCTASE SMALL CHAIN"/>
    <property type="match status" value="1"/>
</dbReference>
<dbReference type="KEGG" id="vg:5845800"/>
<comment type="cofactor">
    <cofactor evidence="1">
        <name>Fe cation</name>
        <dbReference type="ChEBI" id="CHEBI:24875"/>
    </cofactor>
</comment>
<dbReference type="Proteomes" id="UP000203890">
    <property type="component" value="Segment"/>
</dbReference>
<dbReference type="Pfam" id="PF00268">
    <property type="entry name" value="Ribonuc_red_sm"/>
    <property type="match status" value="1"/>
</dbReference>
<evidence type="ECO:0000256" key="4">
    <source>
        <dbReference type="ARBA" id="ARBA00023002"/>
    </source>
</evidence>
<organism evidence="9 10">
    <name type="scientific">Ostreococcus tauri virus OtV5</name>
    <dbReference type="NCBI Taxonomy" id="1785753"/>
    <lineage>
        <taxon>Viruses</taxon>
        <taxon>Varidnaviria</taxon>
        <taxon>Bamfordvirae</taxon>
        <taxon>Nucleocytoviricota</taxon>
        <taxon>Megaviricetes</taxon>
        <taxon>Algavirales</taxon>
        <taxon>Phycodnaviridae</taxon>
        <taxon>Prasinovirus</taxon>
        <taxon>Prasinovirus ostreotauri</taxon>
    </lineage>
</organism>
<sequence length="408" mass="47412">MAQSCLEFSGKKLSTIILQMKITIYSKEGCQYCDHAVTLCESEGIDHEKVLIEKEDLKKLCGGKFDSYPQIFSDGRHIGNYFEFQEWVEEEYEPILASTLNRFTVFPLKYPHLWELYKKAQMSNWTAEEVDLSKDLDDWKTLNENEQKFIKYILAFFAGSDGIVFENINNNFADEVQISEARSFYAYQCHNEMVHGETYSKLIDKYIKDPSEKKELFEAIQTVPCIEKKAQWAMKWFDTKSRSFAERLFAFACVEGIFFSGSFCAIFWLKKRGLMPGLCFSNELISRDEGLHQEFAVELFKTLRNRPGVDTIHAIVREAVEIEKGFILDALPCNLIGMNSEKMSEYIEYVSDRLLKQIGVPTIWNSKNPFDFMENISLDGKTNFFEKRVGDYGKLDDDTDEIGFDEEF</sequence>
<protein>
    <recommendedName>
        <fullName evidence="3">ribonucleoside-diphosphate reductase</fullName>
        <ecNumber evidence="3">1.17.4.1</ecNumber>
    </recommendedName>
</protein>
<keyword evidence="5" id="KW-0408">Iron</keyword>
<reference evidence="9 10" key="1">
    <citation type="journal article" date="2008" name="PLoS ONE">
        <title>Life-cycle and genome of OtV5, a large DNA virus of the pelagic marine unicellular green alga Ostreococcus tauri.</title>
        <authorList>
            <person name="Derelle E."/>
            <person name="Ferraz C."/>
            <person name="Escande M.L."/>
            <person name="Eychenie S."/>
            <person name="Cooke R."/>
            <person name="Piganeau G."/>
            <person name="Desdevises Y."/>
            <person name="Bellec L."/>
            <person name="Moreau H."/>
            <person name="Grimsley N."/>
        </authorList>
    </citation>
    <scope>NUCLEOTIDE SEQUENCE [LARGE SCALE GENOMIC DNA]</scope>
    <source>
        <strain evidence="9 10">OtV5</strain>
    </source>
</reference>
<dbReference type="SUPFAM" id="SSF47240">
    <property type="entry name" value="Ferritin-like"/>
    <property type="match status" value="1"/>
</dbReference>
<dbReference type="InterPro" id="IPR012348">
    <property type="entry name" value="RNR-like"/>
</dbReference>
<dbReference type="InterPro" id="IPR033909">
    <property type="entry name" value="RNR_small"/>
</dbReference>
<dbReference type="PANTHER" id="PTHR23409:SF18">
    <property type="entry name" value="RIBONUCLEOSIDE-DIPHOSPHATE REDUCTASE SUBUNIT M2"/>
    <property type="match status" value="1"/>
</dbReference>
<dbReference type="InterPro" id="IPR009078">
    <property type="entry name" value="Ferritin-like_SF"/>
</dbReference>
<comment type="similarity">
    <text evidence="2">Belongs to the ribonucleoside diphosphate reductase small chain family.</text>
</comment>